<sequence length="267" mass="28372">MAAPALAQTWVWTLAEYRRERAYGNRSSGRLPPVVTESANQDGEAPADTPAASEHAIQPSDGPTPGLLAELLEGTRDQPSPQAGPQLRPVTPASHPSFGTRVGWLVEWASGSAPTVDFPGNEHGPLAARSVIPLDPDLVAEAIAEQRGVMLTFEDGQPRAPIIAGLLQPVVFEVDVELETDREPGNTNTNTDTNAGQELAASEAIPPMAASVDGRRVEIEAADEIVLRCGQASIVLRRNGRVVIRGTYVETRSRGVNRIKGGSVQIN</sequence>
<evidence type="ECO:0000313" key="4">
    <source>
        <dbReference type="Proteomes" id="UP000238823"/>
    </source>
</evidence>
<evidence type="ECO:0000259" key="2">
    <source>
        <dbReference type="Pfam" id="PF20093"/>
    </source>
</evidence>
<proteinExistence type="predicted"/>
<dbReference type="AlphaFoldDB" id="A0A2S9YLS9"/>
<name>A0A2S9YLS9_9BACT</name>
<dbReference type="InterPro" id="IPR045506">
    <property type="entry name" value="DUF6484"/>
</dbReference>
<feature type="domain" description="DUF6484" evidence="2">
    <location>
        <begin position="102"/>
        <end position="167"/>
    </location>
</feature>
<evidence type="ECO:0000313" key="3">
    <source>
        <dbReference type="EMBL" id="PRQ06018.1"/>
    </source>
</evidence>
<organism evidence="3 4">
    <name type="scientific">Enhygromyxa salina</name>
    <dbReference type="NCBI Taxonomy" id="215803"/>
    <lineage>
        <taxon>Bacteria</taxon>
        <taxon>Pseudomonadati</taxon>
        <taxon>Myxococcota</taxon>
        <taxon>Polyangia</taxon>
        <taxon>Nannocystales</taxon>
        <taxon>Nannocystaceae</taxon>
        <taxon>Enhygromyxa</taxon>
    </lineage>
</organism>
<accession>A0A2S9YLS9</accession>
<protein>
    <recommendedName>
        <fullName evidence="2">DUF6484 domain-containing protein</fullName>
    </recommendedName>
</protein>
<dbReference type="Pfam" id="PF20093">
    <property type="entry name" value="DUF6484"/>
    <property type="match status" value="1"/>
</dbReference>
<comment type="caution">
    <text evidence="3">The sequence shown here is derived from an EMBL/GenBank/DDBJ whole genome shotgun (WGS) entry which is preliminary data.</text>
</comment>
<reference evidence="3 4" key="1">
    <citation type="submission" date="2018-03" db="EMBL/GenBank/DDBJ databases">
        <title>Draft Genome Sequences of the Obligatory Marine Myxobacteria Enhygromyxa salina SWB007.</title>
        <authorList>
            <person name="Poehlein A."/>
            <person name="Moghaddam J.A."/>
            <person name="Harms H."/>
            <person name="Alanjari M."/>
            <person name="Koenig G.M."/>
            <person name="Daniel R."/>
            <person name="Schaeberle T.F."/>
        </authorList>
    </citation>
    <scope>NUCLEOTIDE SEQUENCE [LARGE SCALE GENOMIC DNA]</scope>
    <source>
        <strain evidence="3 4">SWB007</strain>
    </source>
</reference>
<gene>
    <name evidence="3" type="ORF">ENSA7_42800</name>
</gene>
<dbReference type="EMBL" id="PVNL01000086">
    <property type="protein sequence ID" value="PRQ06018.1"/>
    <property type="molecule type" value="Genomic_DNA"/>
</dbReference>
<evidence type="ECO:0000256" key="1">
    <source>
        <dbReference type="SAM" id="MobiDB-lite"/>
    </source>
</evidence>
<dbReference type="Proteomes" id="UP000238823">
    <property type="component" value="Unassembled WGS sequence"/>
</dbReference>
<feature type="region of interest" description="Disordered" evidence="1">
    <location>
        <begin position="22"/>
        <end position="95"/>
    </location>
</feature>